<comment type="caution">
    <text evidence="1">The sequence shown here is derived from an EMBL/GenBank/DDBJ whole genome shotgun (WGS) entry which is preliminary data.</text>
</comment>
<dbReference type="EMBL" id="SULG01000005">
    <property type="protein sequence ID" value="TLD43255.1"/>
    <property type="molecule type" value="Genomic_DNA"/>
</dbReference>
<gene>
    <name evidence="1" type="ORF">JETT_0424</name>
</gene>
<proteinExistence type="predicted"/>
<protein>
    <submittedName>
        <fullName evidence="1">Uncharacterized protein</fullName>
    </submittedName>
</protein>
<accession>A0A533QER3</accession>
<reference evidence="1 2" key="1">
    <citation type="submission" date="2019-04" db="EMBL/GenBank/DDBJ databases">
        <title>Genome of a novel bacterium Candidatus Jettenia ecosi reconstructed from metagenome of an anammox bioreactor.</title>
        <authorList>
            <person name="Mardanov A.V."/>
            <person name="Beletsky A.V."/>
            <person name="Ravin N.V."/>
            <person name="Botchkova E.A."/>
            <person name="Litti Y.V."/>
            <person name="Nozhevnikova A.N."/>
        </authorList>
    </citation>
    <scope>NUCLEOTIDE SEQUENCE [LARGE SCALE GENOMIC DNA]</scope>
    <source>
        <strain evidence="1">J2</strain>
    </source>
</reference>
<evidence type="ECO:0000313" key="2">
    <source>
        <dbReference type="Proteomes" id="UP000319783"/>
    </source>
</evidence>
<dbReference type="Proteomes" id="UP000319783">
    <property type="component" value="Unassembled WGS sequence"/>
</dbReference>
<dbReference type="AlphaFoldDB" id="A0A533QER3"/>
<sequence>MKARRGNNKVSIPYRFNERKKDHGIADAILMFQFLIGSMKAGRLQYL</sequence>
<name>A0A533QER3_9BACT</name>
<organism evidence="1 2">
    <name type="scientific">Candidatus Jettenia ecosi</name>
    <dbReference type="NCBI Taxonomy" id="2494326"/>
    <lineage>
        <taxon>Bacteria</taxon>
        <taxon>Pseudomonadati</taxon>
        <taxon>Planctomycetota</taxon>
        <taxon>Candidatus Brocadiia</taxon>
        <taxon>Candidatus Brocadiales</taxon>
        <taxon>Candidatus Brocadiaceae</taxon>
        <taxon>Candidatus Jettenia</taxon>
    </lineage>
</organism>
<evidence type="ECO:0000313" key="1">
    <source>
        <dbReference type="EMBL" id="TLD43255.1"/>
    </source>
</evidence>